<accession>A0ACC1AKM0</accession>
<organism evidence="1 2">
    <name type="scientific">Pistacia atlantica</name>
    <dbReference type="NCBI Taxonomy" id="434234"/>
    <lineage>
        <taxon>Eukaryota</taxon>
        <taxon>Viridiplantae</taxon>
        <taxon>Streptophyta</taxon>
        <taxon>Embryophyta</taxon>
        <taxon>Tracheophyta</taxon>
        <taxon>Spermatophyta</taxon>
        <taxon>Magnoliopsida</taxon>
        <taxon>eudicotyledons</taxon>
        <taxon>Gunneridae</taxon>
        <taxon>Pentapetalae</taxon>
        <taxon>rosids</taxon>
        <taxon>malvids</taxon>
        <taxon>Sapindales</taxon>
        <taxon>Anacardiaceae</taxon>
        <taxon>Pistacia</taxon>
    </lineage>
</organism>
<sequence length="204" mass="23228">MSASLQFLGWLNLNHCSLTKLPSNLGQLSLLRILELTGNNFETIPTSIVKLFRLWFLGMLPSLRKLQFSTEKLNAECCELLKELSGLTIRSHGFYNRTFNFTTCSNSDWYALRKIWIDSVLKMYSDTTVWWKVTKTSSDFMDGHQGCMCFSGSEIPEWFDIQSFGSSIELPQEHVIFVNSLPVQGSLSISAQKCGILLLFALEF</sequence>
<proteinExistence type="predicted"/>
<evidence type="ECO:0000313" key="1">
    <source>
        <dbReference type="EMBL" id="KAJ0087227.1"/>
    </source>
</evidence>
<gene>
    <name evidence="1" type="ORF">Patl1_07760</name>
</gene>
<name>A0ACC1AKM0_9ROSI</name>
<protein>
    <submittedName>
        <fullName evidence="1">Uncharacterized protein</fullName>
    </submittedName>
</protein>
<dbReference type="Proteomes" id="UP001164250">
    <property type="component" value="Chromosome 10"/>
</dbReference>
<reference evidence="2" key="1">
    <citation type="journal article" date="2023" name="G3 (Bethesda)">
        <title>Genome assembly and association tests identify interacting loci associated with vigor, precocity, and sex in interspecific pistachio rootstocks.</title>
        <authorList>
            <person name="Palmer W."/>
            <person name="Jacygrad E."/>
            <person name="Sagayaradj S."/>
            <person name="Cavanaugh K."/>
            <person name="Han R."/>
            <person name="Bertier L."/>
            <person name="Beede B."/>
            <person name="Kafkas S."/>
            <person name="Golino D."/>
            <person name="Preece J."/>
            <person name="Michelmore R."/>
        </authorList>
    </citation>
    <scope>NUCLEOTIDE SEQUENCE [LARGE SCALE GENOMIC DNA]</scope>
</reference>
<keyword evidence="2" id="KW-1185">Reference proteome</keyword>
<comment type="caution">
    <text evidence="1">The sequence shown here is derived from an EMBL/GenBank/DDBJ whole genome shotgun (WGS) entry which is preliminary data.</text>
</comment>
<dbReference type="EMBL" id="CM047906">
    <property type="protein sequence ID" value="KAJ0087227.1"/>
    <property type="molecule type" value="Genomic_DNA"/>
</dbReference>
<evidence type="ECO:0000313" key="2">
    <source>
        <dbReference type="Proteomes" id="UP001164250"/>
    </source>
</evidence>